<evidence type="ECO:0000313" key="15">
    <source>
        <dbReference type="Proteomes" id="UP000198312"/>
    </source>
</evidence>
<keyword evidence="9" id="KW-0564">Palmitate</keyword>
<evidence type="ECO:0000256" key="5">
    <source>
        <dbReference type="ARBA" id="ARBA00022729"/>
    </source>
</evidence>
<keyword evidence="3 12" id="KW-1003">Cell membrane</keyword>
<feature type="transmembrane region" description="Helical" evidence="12">
    <location>
        <begin position="55"/>
        <end position="75"/>
    </location>
</feature>
<evidence type="ECO:0000256" key="8">
    <source>
        <dbReference type="ARBA" id="ARBA00023136"/>
    </source>
</evidence>
<sequence>MLKRLVCTISVFTLISLFLSGCSYSGTDGNFLHQVFVEPFTYLIESTASLFDGSFGIAIVLITLLIRLVLMPFMLKQYKNQKQMKEKMALIKPEMDKIQRELKKTDSHERQKELQQEMMKLYTKHGVNPLSMGCLPLVIQAPILMGFYYAIQSSQEIATHSFLWFNLGTANIPLAILAGLIYFLQFKVQQNKMTIDQQQGNPMMRWMGLISPVMILVISFSVPAALPLYWSVSGLFLIVQTIFANKVWLKKPKYGV</sequence>
<dbReference type="CDD" id="cd20070">
    <property type="entry name" value="5TM_YidC_Alb3"/>
    <property type="match status" value="1"/>
</dbReference>
<proteinExistence type="inferred from homology"/>
<evidence type="ECO:0000256" key="3">
    <source>
        <dbReference type="ARBA" id="ARBA00022475"/>
    </source>
</evidence>
<feature type="transmembrane region" description="Helical" evidence="12">
    <location>
        <begin position="204"/>
        <end position="222"/>
    </location>
</feature>
<evidence type="ECO:0000256" key="10">
    <source>
        <dbReference type="ARBA" id="ARBA00023186"/>
    </source>
</evidence>
<dbReference type="InterPro" id="IPR028055">
    <property type="entry name" value="YidC/Oxa/ALB_C"/>
</dbReference>
<evidence type="ECO:0000256" key="2">
    <source>
        <dbReference type="ARBA" id="ARBA00022448"/>
    </source>
</evidence>
<dbReference type="KEGG" id="vil:CFK37_17455"/>
<comment type="function">
    <text evidence="12">Required for the insertion and/or proper folding and/or complex formation of integral membrane proteins into the membrane. Involved in integration of membrane proteins that insert both dependently and independently of the Sec translocase complex, as well as at least some lipoproteins.</text>
</comment>
<organism evidence="14 15">
    <name type="scientific">Virgibacillus phasianinus</name>
    <dbReference type="NCBI Taxonomy" id="2017483"/>
    <lineage>
        <taxon>Bacteria</taxon>
        <taxon>Bacillati</taxon>
        <taxon>Bacillota</taxon>
        <taxon>Bacilli</taxon>
        <taxon>Bacillales</taxon>
        <taxon>Bacillaceae</taxon>
        <taxon>Virgibacillus</taxon>
    </lineage>
</organism>
<dbReference type="GO" id="GO:0005886">
    <property type="term" value="C:plasma membrane"/>
    <property type="evidence" value="ECO:0007669"/>
    <property type="project" value="UniProtKB-SubCell"/>
</dbReference>
<feature type="transmembrane region" description="Helical" evidence="12">
    <location>
        <begin position="228"/>
        <end position="249"/>
    </location>
</feature>
<name>A0A220U7E9_9BACI</name>
<feature type="transmembrane region" description="Helical" evidence="12">
    <location>
        <begin position="163"/>
        <end position="184"/>
    </location>
</feature>
<evidence type="ECO:0000256" key="9">
    <source>
        <dbReference type="ARBA" id="ARBA00023139"/>
    </source>
</evidence>
<dbReference type="NCBIfam" id="TIGR03592">
    <property type="entry name" value="yidC_oxa1_cterm"/>
    <property type="match status" value="1"/>
</dbReference>
<dbReference type="Proteomes" id="UP000198312">
    <property type="component" value="Chromosome"/>
</dbReference>
<accession>A0A220U7E9</accession>
<dbReference type="AlphaFoldDB" id="A0A220U7E9"/>
<evidence type="ECO:0000259" key="13">
    <source>
        <dbReference type="Pfam" id="PF02096"/>
    </source>
</evidence>
<evidence type="ECO:0000256" key="1">
    <source>
        <dbReference type="ARBA" id="ARBA00004651"/>
    </source>
</evidence>
<keyword evidence="10 12" id="KW-0143">Chaperone</keyword>
<dbReference type="PANTHER" id="PTHR12428">
    <property type="entry name" value="OXA1"/>
    <property type="match status" value="1"/>
</dbReference>
<dbReference type="GO" id="GO:0032977">
    <property type="term" value="F:membrane insertase activity"/>
    <property type="evidence" value="ECO:0007669"/>
    <property type="project" value="InterPro"/>
</dbReference>
<dbReference type="Pfam" id="PF02096">
    <property type="entry name" value="60KD_IMP"/>
    <property type="match status" value="1"/>
</dbReference>
<dbReference type="EMBL" id="CP022315">
    <property type="protein sequence ID" value="ASK63816.1"/>
    <property type="molecule type" value="Genomic_DNA"/>
</dbReference>
<dbReference type="InterPro" id="IPR001708">
    <property type="entry name" value="YidC/ALB3/OXA1/COX18"/>
</dbReference>
<keyword evidence="11 12" id="KW-0449">Lipoprotein</keyword>
<comment type="subcellular location">
    <subcellularLocation>
        <location evidence="1 12">Cell membrane</location>
        <topology evidence="1 12">Multi-pass membrane protein</topology>
    </subcellularLocation>
</comment>
<dbReference type="OrthoDB" id="9780552at2"/>
<dbReference type="HAMAP" id="MF_01811">
    <property type="entry name" value="YidC_type2"/>
    <property type="match status" value="1"/>
</dbReference>
<dbReference type="PANTHER" id="PTHR12428:SF65">
    <property type="entry name" value="CYTOCHROME C OXIDASE ASSEMBLY PROTEIN COX18, MITOCHONDRIAL"/>
    <property type="match status" value="1"/>
</dbReference>
<dbReference type="PRINTS" id="PR00701">
    <property type="entry name" value="60KDINNERMP"/>
</dbReference>
<dbReference type="GO" id="GO:0015031">
    <property type="term" value="P:protein transport"/>
    <property type="evidence" value="ECO:0007669"/>
    <property type="project" value="UniProtKB-KW"/>
</dbReference>
<keyword evidence="15" id="KW-1185">Reference proteome</keyword>
<evidence type="ECO:0000256" key="11">
    <source>
        <dbReference type="ARBA" id="ARBA00023288"/>
    </source>
</evidence>
<gene>
    <name evidence="12" type="primary">yidC</name>
    <name evidence="14" type="ORF">CFK37_17455</name>
</gene>
<evidence type="ECO:0000313" key="14">
    <source>
        <dbReference type="EMBL" id="ASK63816.1"/>
    </source>
</evidence>
<evidence type="ECO:0000256" key="7">
    <source>
        <dbReference type="ARBA" id="ARBA00022989"/>
    </source>
</evidence>
<comment type="similarity">
    <text evidence="12">Belongs to the OXA1/ALB3/YidC family. Type 2 subfamily.</text>
</comment>
<evidence type="ECO:0000256" key="12">
    <source>
        <dbReference type="HAMAP-Rule" id="MF_01811"/>
    </source>
</evidence>
<dbReference type="GO" id="GO:0051205">
    <property type="term" value="P:protein insertion into membrane"/>
    <property type="evidence" value="ECO:0007669"/>
    <property type="project" value="TreeGrafter"/>
</dbReference>
<keyword evidence="5 12" id="KW-0732">Signal</keyword>
<evidence type="ECO:0000256" key="6">
    <source>
        <dbReference type="ARBA" id="ARBA00022927"/>
    </source>
</evidence>
<dbReference type="PROSITE" id="PS51257">
    <property type="entry name" value="PROKAR_LIPOPROTEIN"/>
    <property type="match status" value="1"/>
</dbReference>
<keyword evidence="7 12" id="KW-1133">Transmembrane helix</keyword>
<dbReference type="InterPro" id="IPR047196">
    <property type="entry name" value="YidC_ALB_C"/>
</dbReference>
<feature type="transmembrane region" description="Helical" evidence="12">
    <location>
        <begin position="127"/>
        <end position="151"/>
    </location>
</feature>
<feature type="domain" description="Membrane insertase YidC/Oxa/ALB C-terminal" evidence="13">
    <location>
        <begin position="55"/>
        <end position="246"/>
    </location>
</feature>
<keyword evidence="8 12" id="KW-0472">Membrane</keyword>
<protein>
    <recommendedName>
        <fullName evidence="12">Membrane protein insertase YidC</fullName>
    </recommendedName>
    <alternativeName>
        <fullName evidence="12">Foldase YidC</fullName>
    </alternativeName>
    <alternativeName>
        <fullName evidence="12">Membrane integrase YidC</fullName>
    </alternativeName>
    <alternativeName>
        <fullName evidence="12">Membrane protein YidC</fullName>
    </alternativeName>
</protein>
<keyword evidence="6 12" id="KW-0653">Protein transport</keyword>
<reference evidence="14 15" key="1">
    <citation type="submission" date="2017-07" db="EMBL/GenBank/DDBJ databases">
        <title>Virgibacillus sp. LM2416.</title>
        <authorList>
            <person name="Tak E.J."/>
            <person name="Bae J.-W."/>
        </authorList>
    </citation>
    <scope>NUCLEOTIDE SEQUENCE [LARGE SCALE GENOMIC DNA]</scope>
    <source>
        <strain evidence="14 15">LM2416</strain>
    </source>
</reference>
<keyword evidence="4 12" id="KW-0812">Transmembrane</keyword>
<evidence type="ECO:0000256" key="4">
    <source>
        <dbReference type="ARBA" id="ARBA00022692"/>
    </source>
</evidence>
<dbReference type="InterPro" id="IPR023060">
    <property type="entry name" value="YidC/YidC1/YidC2_Firmicutes"/>
</dbReference>
<keyword evidence="2 12" id="KW-0813">Transport</keyword>